<reference evidence="1 2" key="1">
    <citation type="submission" date="2022-03" db="EMBL/GenBank/DDBJ databases">
        <title>Hymenobactersp. isolated from the air.</title>
        <authorList>
            <person name="Won M."/>
            <person name="Kwon S.-W."/>
        </authorList>
    </citation>
    <scope>NUCLEOTIDE SEQUENCE [LARGE SCALE GENOMIC DNA]</scope>
    <source>
        <strain evidence="1 2">KACC 22596</strain>
    </source>
</reference>
<name>A0ABY4B272_9BACT</name>
<protein>
    <submittedName>
        <fullName evidence="1">Uncharacterized protein</fullName>
    </submittedName>
</protein>
<gene>
    <name evidence="1" type="ORF">MTP16_19230</name>
</gene>
<dbReference type="RefSeq" id="WP_243512924.1">
    <property type="nucleotide sequence ID" value="NZ_CP094534.1"/>
</dbReference>
<dbReference type="EMBL" id="CP094534">
    <property type="protein sequence ID" value="UOE33246.1"/>
    <property type="molecule type" value="Genomic_DNA"/>
</dbReference>
<organism evidence="1 2">
    <name type="scientific">Hymenobacter monticola</name>
    <dbReference type="NCBI Taxonomy" id="1705399"/>
    <lineage>
        <taxon>Bacteria</taxon>
        <taxon>Pseudomonadati</taxon>
        <taxon>Bacteroidota</taxon>
        <taxon>Cytophagia</taxon>
        <taxon>Cytophagales</taxon>
        <taxon>Hymenobacteraceae</taxon>
        <taxon>Hymenobacter</taxon>
    </lineage>
</organism>
<dbReference type="Proteomes" id="UP000831390">
    <property type="component" value="Chromosome"/>
</dbReference>
<accession>A0ABY4B272</accession>
<keyword evidence="2" id="KW-1185">Reference proteome</keyword>
<proteinExistence type="predicted"/>
<evidence type="ECO:0000313" key="1">
    <source>
        <dbReference type="EMBL" id="UOE33246.1"/>
    </source>
</evidence>
<sequence length="236" mass="28346">MRRKLHQLISHYEAERQLLTAQLNECVEEFDYGMAHRFAKGLFLVNTQLQTLYNLRDNRHDEKEHTVRHIESLEKFSQQERARGRDYYVAWIADERKKLAQWEVQAHLPRPQTTAVAEALRKLLESRITGFTLTFSRAMGLYCTFRLARRTLIITLPEARRLRERYHLTKKRRRVLQRLGFRRYDQGDKLISFRPLATDADIGDIIRLLSHMAFELFYYREFDQESYLSYFEPAAE</sequence>
<evidence type="ECO:0000313" key="2">
    <source>
        <dbReference type="Proteomes" id="UP000831390"/>
    </source>
</evidence>